<keyword evidence="5" id="KW-0067">ATP-binding</keyword>
<feature type="domain" description="AMP-dependent synthetase/ligase" evidence="8">
    <location>
        <begin position="35"/>
        <end position="399"/>
    </location>
</feature>
<dbReference type="InterPro" id="IPR000873">
    <property type="entry name" value="AMP-dep_synth/lig_dom"/>
</dbReference>
<dbReference type="GO" id="GO:0016405">
    <property type="term" value="F:CoA-ligase activity"/>
    <property type="evidence" value="ECO:0007669"/>
    <property type="project" value="UniProtKB-ARBA"/>
</dbReference>
<dbReference type="InterPro" id="IPR051087">
    <property type="entry name" value="Mitochondrial_ACSM"/>
</dbReference>
<dbReference type="Pfam" id="PF00501">
    <property type="entry name" value="AMP-binding"/>
    <property type="match status" value="1"/>
</dbReference>
<dbReference type="GO" id="GO:0005524">
    <property type="term" value="F:ATP binding"/>
    <property type="evidence" value="ECO:0007669"/>
    <property type="project" value="UniProtKB-KW"/>
</dbReference>
<evidence type="ECO:0000313" key="10">
    <source>
        <dbReference type="EMBL" id="WRO22273.1"/>
    </source>
</evidence>
<comment type="similarity">
    <text evidence="1">Belongs to the ATP-dependent AMP-binding enzyme family.</text>
</comment>
<keyword evidence="6" id="KW-0460">Magnesium</keyword>
<evidence type="ECO:0000256" key="1">
    <source>
        <dbReference type="ARBA" id="ARBA00006432"/>
    </source>
</evidence>
<dbReference type="GO" id="GO:0046872">
    <property type="term" value="F:metal ion binding"/>
    <property type="evidence" value="ECO:0007669"/>
    <property type="project" value="UniProtKB-KW"/>
</dbReference>
<proteinExistence type="inferred from homology"/>
<dbReference type="PANTHER" id="PTHR43605">
    <property type="entry name" value="ACYL-COENZYME A SYNTHETASE"/>
    <property type="match status" value="1"/>
</dbReference>
<keyword evidence="3" id="KW-0479">Metal-binding</keyword>
<dbReference type="InterPro" id="IPR042099">
    <property type="entry name" value="ANL_N_sf"/>
</dbReference>
<feature type="domain" description="AMP-binding enzyme C-terminal" evidence="9">
    <location>
        <begin position="449"/>
        <end position="527"/>
    </location>
</feature>
<gene>
    <name evidence="10" type="ORF">MFMK1_002098</name>
</gene>
<keyword evidence="7" id="KW-0443">Lipid metabolism</keyword>
<evidence type="ECO:0000259" key="8">
    <source>
        <dbReference type="Pfam" id="PF00501"/>
    </source>
</evidence>
<evidence type="ECO:0000256" key="7">
    <source>
        <dbReference type="ARBA" id="ARBA00023098"/>
    </source>
</evidence>
<keyword evidence="4" id="KW-0547">Nucleotide-binding</keyword>
<dbReference type="Pfam" id="PF13193">
    <property type="entry name" value="AMP-binding_C"/>
    <property type="match status" value="1"/>
</dbReference>
<evidence type="ECO:0000256" key="2">
    <source>
        <dbReference type="ARBA" id="ARBA00022598"/>
    </source>
</evidence>
<evidence type="ECO:0000256" key="4">
    <source>
        <dbReference type="ARBA" id="ARBA00022741"/>
    </source>
</evidence>
<name>A0AAU0USM5_9FIRM</name>
<reference evidence="10 11" key="1">
    <citation type="submission" date="2023-04" db="EMBL/GenBank/DDBJ databases">
        <authorList>
            <person name="Hsu D."/>
        </authorList>
    </citation>
    <scope>NUCLEOTIDE SEQUENCE [LARGE SCALE GENOMIC DNA]</scope>
    <source>
        <strain evidence="10 11">MK1</strain>
    </source>
</reference>
<organism evidence="10 11">
    <name type="scientific">Metallumcola ferriviriculae</name>
    <dbReference type="NCBI Taxonomy" id="3039180"/>
    <lineage>
        <taxon>Bacteria</taxon>
        <taxon>Bacillati</taxon>
        <taxon>Bacillota</taxon>
        <taxon>Clostridia</taxon>
        <taxon>Neomoorellales</taxon>
        <taxon>Desulfitibacteraceae</taxon>
        <taxon>Metallumcola</taxon>
    </lineage>
</organism>
<sequence length="555" mass="62379">MTYNMENYDQTYQDFKLEVPEYFNFARDIVDKWADEEDKLAMWWVGDEGSEIKKTFADFKVGSSKLANVLKDLGIKKGDRVFLLLPKVPQWWETMLALMRLGAIIMPGTSQLMPKDIKYRFEASDGVAIITDEENAPKVDEVADQIPQLKVKIVVGQREGWTNYQEAVDAASSDFTVENTKSDDPAILYFTSGTTGYPKMTVHTNASYGIGHIITGKFWLDLKPGDLHWNLSDTGWAKAAWSSIFGPWNMGAAVFVQHSVGKFGPKETLKLLEKYPITTLCGPPTAYRLFVLDDLKKYNFASLRHCVAAGEPLNPEVIEVWKKATGTTIRDGYGQTESVLMVATFPCLDVKFGSMGKPSPGFYVSVIDEDANEVEANQEGDIAVRIKPERPVGLFKEYYNDPERTQASIRGDWYLTGDRAYKDEDDYFWFVGRADDVIISSGYRIGPFEVESALVEHPAVAESAVVASPHEMRGEVVKAFIILAPGYQGSDDLVKDIQNYVKSNTAPYKYPREIEFVEELPKTISGKIRRVELRDQEKKNKLAKMAKGEAAADKE</sequence>
<evidence type="ECO:0000259" key="9">
    <source>
        <dbReference type="Pfam" id="PF13193"/>
    </source>
</evidence>
<dbReference type="GO" id="GO:0015645">
    <property type="term" value="F:fatty acid ligase activity"/>
    <property type="evidence" value="ECO:0007669"/>
    <property type="project" value="TreeGrafter"/>
</dbReference>
<keyword evidence="2" id="KW-0436">Ligase</keyword>
<dbReference type="Gene3D" id="3.30.300.30">
    <property type="match status" value="1"/>
</dbReference>
<dbReference type="InterPro" id="IPR025110">
    <property type="entry name" value="AMP-bd_C"/>
</dbReference>
<protein>
    <submittedName>
        <fullName evidence="10">AMP-binding protein</fullName>
    </submittedName>
</protein>
<dbReference type="PANTHER" id="PTHR43605:SF10">
    <property type="entry name" value="ACYL-COA SYNTHETASE MEDIUM CHAIN FAMILY MEMBER 3"/>
    <property type="match status" value="1"/>
</dbReference>
<accession>A0AAU0USM5</accession>
<dbReference type="Proteomes" id="UP001329915">
    <property type="component" value="Chromosome"/>
</dbReference>
<dbReference type="PROSITE" id="PS00455">
    <property type="entry name" value="AMP_BINDING"/>
    <property type="match status" value="1"/>
</dbReference>
<dbReference type="KEGG" id="dbc:MFMK1_002098"/>
<dbReference type="GO" id="GO:0004321">
    <property type="term" value="F:fatty-acyl-CoA synthase activity"/>
    <property type="evidence" value="ECO:0007669"/>
    <property type="project" value="TreeGrafter"/>
</dbReference>
<dbReference type="FunFam" id="3.40.50.12780:FF:000007">
    <property type="entry name" value="Acyl-coenzyme A synthetase ACSM2A, mitochondrial"/>
    <property type="match status" value="1"/>
</dbReference>
<dbReference type="GO" id="GO:0006633">
    <property type="term" value="P:fatty acid biosynthetic process"/>
    <property type="evidence" value="ECO:0007669"/>
    <property type="project" value="TreeGrafter"/>
</dbReference>
<dbReference type="EMBL" id="CP121694">
    <property type="protein sequence ID" value="WRO22273.1"/>
    <property type="molecule type" value="Genomic_DNA"/>
</dbReference>
<keyword evidence="11" id="KW-1185">Reference proteome</keyword>
<evidence type="ECO:0000256" key="6">
    <source>
        <dbReference type="ARBA" id="ARBA00022842"/>
    </source>
</evidence>
<evidence type="ECO:0000256" key="5">
    <source>
        <dbReference type="ARBA" id="ARBA00022840"/>
    </source>
</evidence>
<dbReference type="InterPro" id="IPR045851">
    <property type="entry name" value="AMP-bd_C_sf"/>
</dbReference>
<evidence type="ECO:0000313" key="11">
    <source>
        <dbReference type="Proteomes" id="UP001329915"/>
    </source>
</evidence>
<dbReference type="SUPFAM" id="SSF56801">
    <property type="entry name" value="Acetyl-CoA synthetase-like"/>
    <property type="match status" value="1"/>
</dbReference>
<dbReference type="RefSeq" id="WP_366921687.1">
    <property type="nucleotide sequence ID" value="NZ_CP121694.1"/>
</dbReference>
<dbReference type="InterPro" id="IPR020845">
    <property type="entry name" value="AMP-binding_CS"/>
</dbReference>
<dbReference type="GO" id="GO:0006637">
    <property type="term" value="P:acyl-CoA metabolic process"/>
    <property type="evidence" value="ECO:0007669"/>
    <property type="project" value="TreeGrafter"/>
</dbReference>
<evidence type="ECO:0000256" key="3">
    <source>
        <dbReference type="ARBA" id="ARBA00022723"/>
    </source>
</evidence>
<dbReference type="Gene3D" id="3.40.50.12780">
    <property type="entry name" value="N-terminal domain of ligase-like"/>
    <property type="match status" value="1"/>
</dbReference>
<dbReference type="AlphaFoldDB" id="A0AAU0USM5"/>
<dbReference type="FunFam" id="3.30.300.30:FF:000005">
    <property type="entry name" value="Acyl-coenzyme A synthetase ACSM5, mitochondrial"/>
    <property type="match status" value="1"/>
</dbReference>